<dbReference type="HAMAP" id="MF_00265">
    <property type="entry name" value="VapC_Nob1"/>
    <property type="match status" value="1"/>
</dbReference>
<keyword evidence="3 8" id="KW-0540">Nuclease</keyword>
<keyword evidence="6 8" id="KW-0460">Magnesium</keyword>
<dbReference type="EC" id="3.1.-.-" evidence="8"/>
<dbReference type="InterPro" id="IPR002716">
    <property type="entry name" value="PIN_dom"/>
</dbReference>
<dbReference type="InterPro" id="IPR029060">
    <property type="entry name" value="PIN-like_dom_sf"/>
</dbReference>
<keyword evidence="8" id="KW-0800">Toxin</keyword>
<dbReference type="Gene3D" id="3.40.50.1010">
    <property type="entry name" value="5'-nuclease"/>
    <property type="match status" value="1"/>
</dbReference>
<accession>A0ABV3SBH6</accession>
<gene>
    <name evidence="8" type="primary">vapC</name>
    <name evidence="10" type="ORF">ABGN05_00275</name>
</gene>
<organism evidence="10 11">
    <name type="scientific">Aquibium pacificus</name>
    <dbReference type="NCBI Taxonomy" id="3153579"/>
    <lineage>
        <taxon>Bacteria</taxon>
        <taxon>Pseudomonadati</taxon>
        <taxon>Pseudomonadota</taxon>
        <taxon>Alphaproteobacteria</taxon>
        <taxon>Hyphomicrobiales</taxon>
        <taxon>Phyllobacteriaceae</taxon>
        <taxon>Aquibium</taxon>
    </lineage>
</organism>
<keyword evidence="11" id="KW-1185">Reference proteome</keyword>
<keyword evidence="2 8" id="KW-1277">Toxin-antitoxin system</keyword>
<dbReference type="Proteomes" id="UP001556692">
    <property type="component" value="Unassembled WGS sequence"/>
</dbReference>
<dbReference type="PANTHER" id="PTHR33653:SF1">
    <property type="entry name" value="RIBONUCLEASE VAPC2"/>
    <property type="match status" value="1"/>
</dbReference>
<evidence type="ECO:0000256" key="2">
    <source>
        <dbReference type="ARBA" id="ARBA00022649"/>
    </source>
</evidence>
<evidence type="ECO:0000256" key="3">
    <source>
        <dbReference type="ARBA" id="ARBA00022722"/>
    </source>
</evidence>
<dbReference type="EMBL" id="JBDPGJ010000001">
    <property type="protein sequence ID" value="MEX0404089.1"/>
    <property type="molecule type" value="Genomic_DNA"/>
</dbReference>
<feature type="binding site" evidence="8">
    <location>
        <position position="5"/>
    </location>
    <ligand>
        <name>Mg(2+)</name>
        <dbReference type="ChEBI" id="CHEBI:18420"/>
    </ligand>
</feature>
<evidence type="ECO:0000256" key="5">
    <source>
        <dbReference type="ARBA" id="ARBA00022801"/>
    </source>
</evidence>
<keyword evidence="5 8" id="KW-0378">Hydrolase</keyword>
<dbReference type="PANTHER" id="PTHR33653">
    <property type="entry name" value="RIBONUCLEASE VAPC2"/>
    <property type="match status" value="1"/>
</dbReference>
<sequence length="137" mass="14793">MYLLDTNIISDIAKNPGGTAAARFASTEAGQLCTSIIVSAEVKYGLEKARGHRLKSAMLAVLDAIEIVNLEKPADEIYAFLRAEMAQKGKAITPNDMFIAAHAMAIGATMVTDDEGFRQVPGLTVENWLRDVPAVRE</sequence>
<evidence type="ECO:0000259" key="9">
    <source>
        <dbReference type="SMART" id="SM00670"/>
    </source>
</evidence>
<evidence type="ECO:0000256" key="7">
    <source>
        <dbReference type="ARBA" id="ARBA00038093"/>
    </source>
</evidence>
<keyword evidence="4 8" id="KW-0479">Metal-binding</keyword>
<comment type="function">
    <text evidence="8">Toxic component of a toxin-antitoxin (TA) system. An RNase.</text>
</comment>
<dbReference type="InterPro" id="IPR050556">
    <property type="entry name" value="Type_II_TA_system_RNase"/>
</dbReference>
<feature type="domain" description="PIN" evidence="9">
    <location>
        <begin position="1"/>
        <end position="119"/>
    </location>
</feature>
<protein>
    <recommendedName>
        <fullName evidence="8">Ribonuclease VapC</fullName>
        <shortName evidence="8">RNase VapC</shortName>
        <ecNumber evidence="8">3.1.-.-</ecNumber>
    </recommendedName>
    <alternativeName>
        <fullName evidence="8">Toxin VapC</fullName>
    </alternativeName>
</protein>
<evidence type="ECO:0000313" key="10">
    <source>
        <dbReference type="EMBL" id="MEX0404089.1"/>
    </source>
</evidence>
<dbReference type="Pfam" id="PF01850">
    <property type="entry name" value="PIN"/>
    <property type="match status" value="1"/>
</dbReference>
<name>A0ABV3SBH6_9HYPH</name>
<reference evidence="10 11" key="1">
    <citation type="submission" date="2024-05" db="EMBL/GenBank/DDBJ databases">
        <authorList>
            <person name="Jiang F."/>
        </authorList>
    </citation>
    <scope>NUCLEOTIDE SEQUENCE [LARGE SCALE GENOMIC DNA]</scope>
    <source>
        <strain evidence="10 11">LZ166</strain>
    </source>
</reference>
<dbReference type="RefSeq" id="WP_367951995.1">
    <property type="nucleotide sequence ID" value="NZ_JBDPGJ010000001.1"/>
</dbReference>
<evidence type="ECO:0000256" key="4">
    <source>
        <dbReference type="ARBA" id="ARBA00022723"/>
    </source>
</evidence>
<dbReference type="SUPFAM" id="SSF88723">
    <property type="entry name" value="PIN domain-like"/>
    <property type="match status" value="1"/>
</dbReference>
<feature type="binding site" evidence="8">
    <location>
        <position position="96"/>
    </location>
    <ligand>
        <name>Mg(2+)</name>
        <dbReference type="ChEBI" id="CHEBI:18420"/>
    </ligand>
</feature>
<comment type="cofactor">
    <cofactor evidence="1 8">
        <name>Mg(2+)</name>
        <dbReference type="ChEBI" id="CHEBI:18420"/>
    </cofactor>
</comment>
<comment type="caution">
    <text evidence="10">The sequence shown here is derived from an EMBL/GenBank/DDBJ whole genome shotgun (WGS) entry which is preliminary data.</text>
</comment>
<dbReference type="InterPro" id="IPR022907">
    <property type="entry name" value="VapC_family"/>
</dbReference>
<comment type="similarity">
    <text evidence="7 8">Belongs to the PINc/VapC protein family.</text>
</comment>
<evidence type="ECO:0000256" key="6">
    <source>
        <dbReference type="ARBA" id="ARBA00022842"/>
    </source>
</evidence>
<evidence type="ECO:0000256" key="8">
    <source>
        <dbReference type="HAMAP-Rule" id="MF_00265"/>
    </source>
</evidence>
<evidence type="ECO:0000313" key="11">
    <source>
        <dbReference type="Proteomes" id="UP001556692"/>
    </source>
</evidence>
<proteinExistence type="inferred from homology"/>
<evidence type="ECO:0000256" key="1">
    <source>
        <dbReference type="ARBA" id="ARBA00001946"/>
    </source>
</evidence>
<dbReference type="SMART" id="SM00670">
    <property type="entry name" value="PINc"/>
    <property type="match status" value="1"/>
</dbReference>